<comment type="similarity">
    <text evidence="2">Belongs to the NRDE2 family.</text>
</comment>
<organism evidence="5 6">
    <name type="scientific">Amphibalanus amphitrite</name>
    <name type="common">Striped barnacle</name>
    <name type="synonym">Balanus amphitrite</name>
    <dbReference type="NCBI Taxonomy" id="1232801"/>
    <lineage>
        <taxon>Eukaryota</taxon>
        <taxon>Metazoa</taxon>
        <taxon>Ecdysozoa</taxon>
        <taxon>Arthropoda</taxon>
        <taxon>Crustacea</taxon>
        <taxon>Multicrustacea</taxon>
        <taxon>Cirripedia</taxon>
        <taxon>Thoracica</taxon>
        <taxon>Thoracicalcarea</taxon>
        <taxon>Balanomorpha</taxon>
        <taxon>Balanoidea</taxon>
        <taxon>Balanidae</taxon>
        <taxon>Amphibalaninae</taxon>
        <taxon>Amphibalanus</taxon>
    </lineage>
</organism>
<evidence type="ECO:0000256" key="3">
    <source>
        <dbReference type="ARBA" id="ARBA00023242"/>
    </source>
</evidence>
<feature type="compositionally biased region" description="Pro residues" evidence="4">
    <location>
        <begin position="618"/>
        <end position="631"/>
    </location>
</feature>
<evidence type="ECO:0000256" key="2">
    <source>
        <dbReference type="ARBA" id="ARBA00009265"/>
    </source>
</evidence>
<feature type="compositionally biased region" description="Basic residues" evidence="4">
    <location>
        <begin position="84"/>
        <end position="117"/>
    </location>
</feature>
<proteinExistence type="inferred from homology"/>
<accession>A0A6A4WFE5</accession>
<dbReference type="AlphaFoldDB" id="A0A6A4WFE5"/>
<protein>
    <submittedName>
        <fullName evidence="5">Protein NRDE2</fullName>
    </submittedName>
</protein>
<evidence type="ECO:0000313" key="5">
    <source>
        <dbReference type="EMBL" id="KAF0302360.1"/>
    </source>
</evidence>
<dbReference type="EMBL" id="VIIS01001068">
    <property type="protein sequence ID" value="KAF0302360.1"/>
    <property type="molecule type" value="Genomic_DNA"/>
</dbReference>
<feature type="compositionally biased region" description="Polar residues" evidence="4">
    <location>
        <begin position="29"/>
        <end position="54"/>
    </location>
</feature>
<keyword evidence="6" id="KW-1185">Reference proteome</keyword>
<feature type="region of interest" description="Disordered" evidence="4">
    <location>
        <begin position="615"/>
        <end position="634"/>
    </location>
</feature>
<name>A0A6A4WFE5_AMPAM</name>
<dbReference type="Pfam" id="PF08424">
    <property type="entry name" value="NRDE-2"/>
    <property type="match status" value="1"/>
</dbReference>
<feature type="region of interest" description="Disordered" evidence="4">
    <location>
        <begin position="1"/>
        <end position="132"/>
    </location>
</feature>
<feature type="compositionally biased region" description="Acidic residues" evidence="4">
    <location>
        <begin position="761"/>
        <end position="777"/>
    </location>
</feature>
<feature type="compositionally biased region" description="Polar residues" evidence="4">
    <location>
        <begin position="64"/>
        <end position="81"/>
    </location>
</feature>
<feature type="compositionally biased region" description="Basic and acidic residues" evidence="4">
    <location>
        <begin position="742"/>
        <end position="752"/>
    </location>
</feature>
<feature type="compositionally biased region" description="Basic and acidic residues" evidence="4">
    <location>
        <begin position="11"/>
        <end position="23"/>
    </location>
</feature>
<evidence type="ECO:0000256" key="4">
    <source>
        <dbReference type="SAM" id="MobiDB-lite"/>
    </source>
</evidence>
<keyword evidence="3" id="KW-0539">Nucleus</keyword>
<sequence>MSLFPAYSADVQEKDESKEKDDQAWLANGSFQPGESHITNDASVTKQSGSQGSPVCSDPIPDTTCVTSQVPDDSTAEQSTPRAEKHRRKHKRRRSRSRSRSPSKARHKRQKKHHRREEHRSPPPAPAELPPLKGVFLEDSGVRPESAFSVDRRPDRAARAFPEMYHHHVARYVRRLAGVLGRPRTNRRSVASAARYHDRHWRRRLRRVTSNTLPLASLPMGHSFVTLSVPAVSPPPESASDGSDYLRSVRAECPLGPPDRDTAELNRLVSERPGEASLWLRLLEARRRRLAGCVTSQQLLESQLAVLERALRHCAGSVELRLRRLELRQPDQPPEEARTEWRQLLFSHPAELGVWRRYLASQQHCPGFTVTGLISAHARCLEKMRQFQADAARPHRPPRGLEEFMLEVVGHLCRILRQAGYTERAIAIYQALLELNLFSPPLEGAAGTPASFEPFWDSRLPRVARTVSRLRRLLPELTSLAAGDRPPPTVVFVTCCLAWNQLVTAGIQEAAEVFTAVLGDLGKNRSRETDRVTADLHRACCRLLAAARPLADPLSWQHYLQRALRAALARLPLDIELTALAARHCPVPWRQRLSASADSDPPLLSLLRAVGEVAHLSPSPPPPEPPSPASPTPATVAARLRRRLARLVELPRLQHWLPLWLLYLELELRTGGKELEAVCYRAIQACPWSKQVHLYLSRTHLRRACDLMARSGLRLRLPLEELDVLLEEEPELKEEEEEEERREEGKRERESGTDSGTGTESESESELESERGEEGEDSGPGTPSPPPP</sequence>
<evidence type="ECO:0000256" key="1">
    <source>
        <dbReference type="ARBA" id="ARBA00004123"/>
    </source>
</evidence>
<feature type="compositionally biased region" description="Acidic residues" evidence="4">
    <location>
        <begin position="728"/>
        <end position="741"/>
    </location>
</feature>
<dbReference type="GO" id="GO:1902369">
    <property type="term" value="P:negative regulation of RNA catabolic process"/>
    <property type="evidence" value="ECO:0007669"/>
    <property type="project" value="TreeGrafter"/>
</dbReference>
<dbReference type="GO" id="GO:0071013">
    <property type="term" value="C:catalytic step 2 spliceosome"/>
    <property type="evidence" value="ECO:0007669"/>
    <property type="project" value="TreeGrafter"/>
</dbReference>
<dbReference type="InterPro" id="IPR013633">
    <property type="entry name" value="NRDE-2"/>
</dbReference>
<dbReference type="PANTHER" id="PTHR13471:SF0">
    <property type="entry name" value="NUCLEAR EXOSOME REGULATOR NRDE2"/>
    <property type="match status" value="1"/>
</dbReference>
<reference evidence="5 6" key="1">
    <citation type="submission" date="2019-07" db="EMBL/GenBank/DDBJ databases">
        <title>Draft genome assembly of a fouling barnacle, Amphibalanus amphitrite (Darwin, 1854): The first reference genome for Thecostraca.</title>
        <authorList>
            <person name="Kim W."/>
        </authorList>
    </citation>
    <scope>NUCLEOTIDE SEQUENCE [LARGE SCALE GENOMIC DNA]</scope>
    <source>
        <strain evidence="5">SNU_AA5</strain>
        <tissue evidence="5">Soma without cirri and trophi</tissue>
    </source>
</reference>
<dbReference type="PANTHER" id="PTHR13471">
    <property type="entry name" value="TETRATRICOPEPTIDE-LIKE HELICAL"/>
    <property type="match status" value="1"/>
</dbReference>
<gene>
    <name evidence="5" type="primary">Nrde2</name>
    <name evidence="5" type="ORF">FJT64_025541</name>
</gene>
<comment type="caution">
    <text evidence="5">The sequence shown here is derived from an EMBL/GenBank/DDBJ whole genome shotgun (WGS) entry which is preliminary data.</text>
</comment>
<dbReference type="Proteomes" id="UP000440578">
    <property type="component" value="Unassembled WGS sequence"/>
</dbReference>
<comment type="subcellular location">
    <subcellularLocation>
        <location evidence="1">Nucleus</location>
    </subcellularLocation>
</comment>
<dbReference type="GO" id="GO:0031048">
    <property type="term" value="P:regulatory ncRNA-mediated heterochromatin formation"/>
    <property type="evidence" value="ECO:0007669"/>
    <property type="project" value="TreeGrafter"/>
</dbReference>
<evidence type="ECO:0000313" key="6">
    <source>
        <dbReference type="Proteomes" id="UP000440578"/>
    </source>
</evidence>
<feature type="region of interest" description="Disordered" evidence="4">
    <location>
        <begin position="728"/>
        <end position="788"/>
    </location>
</feature>
<dbReference type="OrthoDB" id="297219at2759"/>